<accession>A0A3L8DSM6</accession>
<dbReference type="OrthoDB" id="10007406at2759"/>
<proteinExistence type="predicted"/>
<gene>
    <name evidence="1" type="ORF">DMN91_005451</name>
</gene>
<dbReference type="PANTHER" id="PTHR33960">
    <property type="entry name" value="SIMILAR TO KIAA0825 PROTEIN"/>
    <property type="match status" value="1"/>
</dbReference>
<comment type="caution">
    <text evidence="1">The sequence shown here is derived from an EMBL/GenBank/DDBJ whole genome shotgun (WGS) entry which is preliminary data.</text>
</comment>
<reference evidence="1" key="2">
    <citation type="submission" date="2018-07" db="EMBL/GenBank/DDBJ databases">
        <authorList>
            <person name="Mckenzie S.K."/>
            <person name="Kronauer D.J.C."/>
        </authorList>
    </citation>
    <scope>NUCLEOTIDE SEQUENCE</scope>
    <source>
        <strain evidence="1">Clonal line C1</strain>
    </source>
</reference>
<dbReference type="Proteomes" id="UP000279307">
    <property type="component" value="Chromosome 5"/>
</dbReference>
<dbReference type="EMBL" id="QOIP01000005">
    <property type="protein sequence ID" value="RLU23173.1"/>
    <property type="molecule type" value="Genomic_DNA"/>
</dbReference>
<sequence length="832" mass="94136">MEIMEDGNLVDRVRILLQRDMQYYQEMQTVLREPLCIRISGGKLDFPRHASFAAIKIVTWWEADFAAAFKRASGLSSTENETALGVDNEDTVIKRIKPSDFILLVVDTAEQLLEHLHLLIQESLDHADLTVLTATLGAAALIRNCLWCYTQHARGTISSQSSAKINASYKAFHEMAEAVAERLLDLHNRLISLYILNEADSLSWHSDKPFFEKERCSYVIQMWWLYMQGTKADLWNTVSPKMAQRVFSGMLNDSLSIITTRFIHGRPMLVRSEQFWSDAFNVLSCTGYLALGACVNSDEMIGTRPNNLPTVIRDIHAKCNELLICLLLRGTPLKELYQIFRHGLENLVILQPRRGPAPWLLICAPNLLGTIDYPADIITLSEDKTVILELNIMRHQPQPNWPQLMKVISMNDYAVAKMLLKTLIRQNVGFTCIDDSDAVGESRNVEKSCSGFLCNGSACDKSLKITSALALYSLFHVLVVTVNEPENIIIPALKQDTNWSNYLDKQQVWNQSRPPWLNALIKPLKTMMQPVVEVLLEAAKTGASIYQAMSLAIGCFTELYVTASTPVLRAAFSLNDNIPAHCQPIGGNVLLQILCAALYSTLLEVSTKSRSDPQDTPRSADTNCELSPFNLYDRSTAATALAEAICSIDEDNKHTAQIDSFLLLVKESLGREDRNSRLNELQNMTCIIETYTDELLFTNIGRRSLKIIYDYLVRASDWVLHNLHCGEKNKQADLINLPEVSPIKKPLTHIMFHIQDMCFDQFMVNYEATNWSKVLAMPLSVTLERVRSQVLLRSEFKNIGDLSREDKEVVQSIKRICSFVRSARFKKREMTL</sequence>
<dbReference type="AlphaFoldDB" id="A0A3L8DSM6"/>
<dbReference type="PANTHER" id="PTHR33960:SF1">
    <property type="entry name" value="SIMILAR TO KIAA0825 PROTEIN"/>
    <property type="match status" value="1"/>
</dbReference>
<reference evidence="1" key="1">
    <citation type="journal article" date="2018" name="Genome Res.">
        <title>The genomic architecture and molecular evolution of ant odorant receptors.</title>
        <authorList>
            <person name="McKenzie S.K."/>
            <person name="Kronauer D.J.C."/>
        </authorList>
    </citation>
    <scope>NUCLEOTIDE SEQUENCE [LARGE SCALE GENOMIC DNA]</scope>
    <source>
        <strain evidence="1">Clonal line C1</strain>
    </source>
</reference>
<protein>
    <submittedName>
        <fullName evidence="1">Uncharacterized protein</fullName>
    </submittedName>
</protein>
<name>A0A3L8DSM6_OOCBI</name>
<dbReference type="Pfam" id="PF14906">
    <property type="entry name" value="DUF4495"/>
    <property type="match status" value="1"/>
</dbReference>
<evidence type="ECO:0000313" key="1">
    <source>
        <dbReference type="EMBL" id="RLU23173.1"/>
    </source>
</evidence>
<dbReference type="InterPro" id="IPR027993">
    <property type="entry name" value="DUF4495"/>
</dbReference>
<organism evidence="1">
    <name type="scientific">Ooceraea biroi</name>
    <name type="common">Clonal raider ant</name>
    <name type="synonym">Cerapachys biroi</name>
    <dbReference type="NCBI Taxonomy" id="2015173"/>
    <lineage>
        <taxon>Eukaryota</taxon>
        <taxon>Metazoa</taxon>
        <taxon>Ecdysozoa</taxon>
        <taxon>Arthropoda</taxon>
        <taxon>Hexapoda</taxon>
        <taxon>Insecta</taxon>
        <taxon>Pterygota</taxon>
        <taxon>Neoptera</taxon>
        <taxon>Endopterygota</taxon>
        <taxon>Hymenoptera</taxon>
        <taxon>Apocrita</taxon>
        <taxon>Aculeata</taxon>
        <taxon>Formicoidea</taxon>
        <taxon>Formicidae</taxon>
        <taxon>Dorylinae</taxon>
        <taxon>Ooceraea</taxon>
    </lineage>
</organism>